<sequence length="175" mass="18616">MAGIVAFLAALSLRVRALRPFGVRRTRWRWVFIGIGGGVVVWIVARLLVAGYTVIFGVPENVQATYNTAAQGGVLALILSTLFLGVLTPIGEEVLFRGVLATVLLRWGWVPGVLGSAVVFMFFHGLNGFNIAYLTAIVEGIVAAELYRRSGSIWPGVIVHVTNNAIANLLAAGAG</sequence>
<proteinExistence type="predicted"/>
<dbReference type="InterPro" id="IPR003675">
    <property type="entry name" value="Rce1/LyrA-like_dom"/>
</dbReference>
<dbReference type="PANTHER" id="PTHR36435">
    <property type="entry name" value="SLR1288 PROTEIN"/>
    <property type="match status" value="1"/>
</dbReference>
<keyword evidence="1" id="KW-0472">Membrane</keyword>
<organism evidence="3 4">
    <name type="scientific">Frondihabitans sucicola</name>
    <dbReference type="NCBI Taxonomy" id="1268041"/>
    <lineage>
        <taxon>Bacteria</taxon>
        <taxon>Bacillati</taxon>
        <taxon>Actinomycetota</taxon>
        <taxon>Actinomycetes</taxon>
        <taxon>Micrococcales</taxon>
        <taxon>Microbacteriaceae</taxon>
        <taxon>Frondihabitans</taxon>
    </lineage>
</organism>
<dbReference type="EMBL" id="AP027732">
    <property type="protein sequence ID" value="BDZ48874.1"/>
    <property type="molecule type" value="Genomic_DNA"/>
</dbReference>
<dbReference type="PANTHER" id="PTHR36435:SF1">
    <property type="entry name" value="CAAX AMINO TERMINAL PROTEASE FAMILY PROTEIN"/>
    <property type="match status" value="1"/>
</dbReference>
<reference evidence="4" key="1">
    <citation type="journal article" date="2019" name="Int. J. Syst. Evol. Microbiol.">
        <title>The Global Catalogue of Microorganisms (GCM) 10K type strain sequencing project: providing services to taxonomists for standard genome sequencing and annotation.</title>
        <authorList>
            <consortium name="The Broad Institute Genomics Platform"/>
            <consortium name="The Broad Institute Genome Sequencing Center for Infectious Disease"/>
            <person name="Wu L."/>
            <person name="Ma J."/>
        </authorList>
    </citation>
    <scope>NUCLEOTIDE SEQUENCE [LARGE SCALE GENOMIC DNA]</scope>
    <source>
        <strain evidence="4">NBRC 108728</strain>
    </source>
</reference>
<evidence type="ECO:0000313" key="4">
    <source>
        <dbReference type="Proteomes" id="UP001321486"/>
    </source>
</evidence>
<evidence type="ECO:0000259" key="2">
    <source>
        <dbReference type="Pfam" id="PF02517"/>
    </source>
</evidence>
<feature type="domain" description="CAAX prenyl protease 2/Lysostaphin resistance protein A-like" evidence="2">
    <location>
        <begin position="77"/>
        <end position="166"/>
    </location>
</feature>
<dbReference type="Pfam" id="PF02517">
    <property type="entry name" value="Rce1-like"/>
    <property type="match status" value="1"/>
</dbReference>
<evidence type="ECO:0000313" key="3">
    <source>
        <dbReference type="EMBL" id="BDZ48874.1"/>
    </source>
</evidence>
<feature type="transmembrane region" description="Helical" evidence="1">
    <location>
        <begin position="107"/>
        <end position="126"/>
    </location>
</feature>
<dbReference type="Proteomes" id="UP001321486">
    <property type="component" value="Chromosome"/>
</dbReference>
<dbReference type="InterPro" id="IPR052710">
    <property type="entry name" value="CAAX_protease"/>
</dbReference>
<keyword evidence="1" id="KW-1133">Transmembrane helix</keyword>
<protein>
    <recommendedName>
        <fullName evidence="2">CAAX prenyl protease 2/Lysostaphin resistance protein A-like domain-containing protein</fullName>
    </recommendedName>
</protein>
<name>A0ABM8GL07_9MICO</name>
<feature type="transmembrane region" description="Helical" evidence="1">
    <location>
        <begin position="68"/>
        <end position="87"/>
    </location>
</feature>
<keyword evidence="4" id="KW-1185">Reference proteome</keyword>
<keyword evidence="1" id="KW-0812">Transmembrane</keyword>
<accession>A0ABM8GL07</accession>
<evidence type="ECO:0000256" key="1">
    <source>
        <dbReference type="SAM" id="Phobius"/>
    </source>
</evidence>
<dbReference type="RefSeq" id="WP_286345782.1">
    <property type="nucleotide sequence ID" value="NZ_AP027732.1"/>
</dbReference>
<feature type="transmembrane region" description="Helical" evidence="1">
    <location>
        <begin position="33"/>
        <end position="56"/>
    </location>
</feature>
<gene>
    <name evidence="3" type="ORF">GCM10025867_11150</name>
</gene>